<comment type="caution">
    <text evidence="3">The sequence shown here is derived from an EMBL/GenBank/DDBJ whole genome shotgun (WGS) entry which is preliminary data.</text>
</comment>
<dbReference type="SUPFAM" id="SSF50249">
    <property type="entry name" value="Nucleic acid-binding proteins"/>
    <property type="match status" value="1"/>
</dbReference>
<dbReference type="InterPro" id="IPR052513">
    <property type="entry name" value="Thioester_dehydratase-like"/>
</dbReference>
<gene>
    <name evidence="3" type="ORF">Aple_001550</name>
</gene>
<feature type="domain" description="ChsH2 C-terminal OB-fold" evidence="1">
    <location>
        <begin position="74"/>
        <end position="139"/>
    </location>
</feature>
<sequence length="157" mass="17231">MPDHTRSIDEVDEVIDEVFDVFPNAPITHDNIDVYRGRMERRLLVKRCRACDRYHEPPRSFCPDCLSGDVAAAPVSGAGTVALFSRVHTGPAGFGIDYRAGHPIAVVELREQPGLRLSGQFVAPDGRDARLDEPVELVWIDRADGPVPGFAPSAQEV</sequence>
<protein>
    <recommendedName>
        <fullName evidence="5">DUF35 domain-containing protein</fullName>
    </recommendedName>
</protein>
<evidence type="ECO:0000313" key="3">
    <source>
        <dbReference type="EMBL" id="GES17260.1"/>
    </source>
</evidence>
<organism evidence="3 4">
    <name type="scientific">Acrocarpospora pleiomorpha</name>
    <dbReference type="NCBI Taxonomy" id="90975"/>
    <lineage>
        <taxon>Bacteria</taxon>
        <taxon>Bacillati</taxon>
        <taxon>Actinomycetota</taxon>
        <taxon>Actinomycetes</taxon>
        <taxon>Streptosporangiales</taxon>
        <taxon>Streptosporangiaceae</taxon>
        <taxon>Acrocarpospora</taxon>
    </lineage>
</organism>
<dbReference type="Proteomes" id="UP000377595">
    <property type="component" value="Unassembled WGS sequence"/>
</dbReference>
<reference evidence="3 4" key="1">
    <citation type="submission" date="2019-10" db="EMBL/GenBank/DDBJ databases">
        <title>Whole genome shotgun sequence of Acrocarpospora pleiomorpha NBRC 16267.</title>
        <authorList>
            <person name="Ichikawa N."/>
            <person name="Kimura A."/>
            <person name="Kitahashi Y."/>
            <person name="Komaki H."/>
            <person name="Oguchi A."/>
        </authorList>
    </citation>
    <scope>NUCLEOTIDE SEQUENCE [LARGE SCALE GENOMIC DNA]</scope>
    <source>
        <strain evidence="3 4">NBRC 16267</strain>
    </source>
</reference>
<dbReference type="AlphaFoldDB" id="A0A5M3X838"/>
<feature type="domain" description="ChsH2 rubredoxin-like zinc ribbon" evidence="2">
    <location>
        <begin position="37"/>
        <end position="70"/>
    </location>
</feature>
<dbReference type="Pfam" id="PF12172">
    <property type="entry name" value="zf-ChsH2"/>
    <property type="match status" value="1"/>
</dbReference>
<evidence type="ECO:0000259" key="2">
    <source>
        <dbReference type="Pfam" id="PF12172"/>
    </source>
</evidence>
<dbReference type="OrthoDB" id="7470921at2"/>
<evidence type="ECO:0000259" key="1">
    <source>
        <dbReference type="Pfam" id="PF01796"/>
    </source>
</evidence>
<dbReference type="InterPro" id="IPR002878">
    <property type="entry name" value="ChsH2_C"/>
</dbReference>
<evidence type="ECO:0000313" key="4">
    <source>
        <dbReference type="Proteomes" id="UP000377595"/>
    </source>
</evidence>
<evidence type="ECO:0008006" key="5">
    <source>
        <dbReference type="Google" id="ProtNLM"/>
    </source>
</evidence>
<dbReference type="InterPro" id="IPR022002">
    <property type="entry name" value="ChsH2_Znr"/>
</dbReference>
<accession>A0A5M3X838</accession>
<dbReference type="Pfam" id="PF01796">
    <property type="entry name" value="OB_ChsH2_C"/>
    <property type="match status" value="1"/>
</dbReference>
<dbReference type="PANTHER" id="PTHR34075">
    <property type="entry name" value="BLR3430 PROTEIN"/>
    <property type="match status" value="1"/>
</dbReference>
<dbReference type="Gene3D" id="6.10.30.10">
    <property type="match status" value="1"/>
</dbReference>
<keyword evidence="4" id="KW-1185">Reference proteome</keyword>
<dbReference type="RefSeq" id="WP_155342455.1">
    <property type="nucleotide sequence ID" value="NZ_BAAAHM010000001.1"/>
</dbReference>
<dbReference type="InterPro" id="IPR012340">
    <property type="entry name" value="NA-bd_OB-fold"/>
</dbReference>
<dbReference type="PANTHER" id="PTHR34075:SF5">
    <property type="entry name" value="BLR3430 PROTEIN"/>
    <property type="match status" value="1"/>
</dbReference>
<name>A0A5M3X838_9ACTN</name>
<dbReference type="EMBL" id="BLAF01000004">
    <property type="protein sequence ID" value="GES17260.1"/>
    <property type="molecule type" value="Genomic_DNA"/>
</dbReference>
<proteinExistence type="predicted"/>